<dbReference type="AlphaFoldDB" id="A0A8J8B3Y8"/>
<dbReference type="Proteomes" id="UP000730161">
    <property type="component" value="Unassembled WGS sequence"/>
</dbReference>
<evidence type="ECO:0008006" key="3">
    <source>
        <dbReference type="Google" id="ProtNLM"/>
    </source>
</evidence>
<comment type="caution">
    <text evidence="1">The sequence shown here is derived from an EMBL/GenBank/DDBJ whole genome shotgun (WGS) entry which is preliminary data.</text>
</comment>
<name>A0A8J8B3Y8_9EURY</name>
<dbReference type="GO" id="GO:0000287">
    <property type="term" value="F:magnesium ion binding"/>
    <property type="evidence" value="ECO:0007669"/>
    <property type="project" value="InterPro"/>
</dbReference>
<dbReference type="GO" id="GO:0009307">
    <property type="term" value="P:DNA restriction-modification system"/>
    <property type="evidence" value="ECO:0007669"/>
    <property type="project" value="InterPro"/>
</dbReference>
<protein>
    <recommendedName>
        <fullName evidence="3">XcyI family restriction endonuclease</fullName>
    </recommendedName>
</protein>
<dbReference type="InterPro" id="IPR019071">
    <property type="entry name" value="Restrct_endonuc_II_XcyI"/>
</dbReference>
<reference evidence="1" key="1">
    <citation type="submission" date="2014-12" db="EMBL/GenBank/DDBJ databases">
        <authorList>
            <person name="Huang H.-H."/>
            <person name="Chen S.-C."/>
            <person name="Lai M.-C."/>
        </authorList>
    </citation>
    <scope>NUCLEOTIDE SEQUENCE</scope>
    <source>
        <strain evidence="1">K1F9705b</strain>
    </source>
</reference>
<sequence>MPALQIEFSHRLSELRSLYLHQSLARALRDVSIHDLDAELEEYVGETYLKHLAVIGLRGETIFPVPILLRADPGLLGYYRLLYGFSQKEIYTKGPFGKFKTLEEKRIIPPRLESEIEPFCQSLIETAKSMVTGIEDLSLNLIHDLQLLTLGPQLRGGRNNTVGQSAAAEVFDLMHQIVRSYVRMIDQTKRVITIENDSGRILRIEFFADPDIQIIEEARSGPLPRVSIEIKGGGDGSNIHNRLGEAEKSHRNAKAKGFSHFWTMIRVAMDYTIAEQESPTTTHFFNINAIQDVTSDEYHIFRDMLCSILGIRLPQEG</sequence>
<dbReference type="RefSeq" id="WP_211530377.1">
    <property type="nucleotide sequence ID" value="NZ_JWHL01000004.1"/>
</dbReference>
<dbReference type="Pfam" id="PF09571">
    <property type="entry name" value="RE_XcyI"/>
    <property type="match status" value="1"/>
</dbReference>
<dbReference type="EMBL" id="JWHL01000004">
    <property type="protein sequence ID" value="MBR1368740.1"/>
    <property type="molecule type" value="Genomic_DNA"/>
</dbReference>
<evidence type="ECO:0000313" key="2">
    <source>
        <dbReference type="Proteomes" id="UP000730161"/>
    </source>
</evidence>
<dbReference type="GO" id="GO:0009036">
    <property type="term" value="F:type II site-specific deoxyribonuclease activity"/>
    <property type="evidence" value="ECO:0007669"/>
    <property type="project" value="InterPro"/>
</dbReference>
<keyword evidence="2" id="KW-1185">Reference proteome</keyword>
<dbReference type="GO" id="GO:0003677">
    <property type="term" value="F:DNA binding"/>
    <property type="evidence" value="ECO:0007669"/>
    <property type="project" value="InterPro"/>
</dbReference>
<organism evidence="1 2">
    <name type="scientific">Methanocalculus chunghsingensis</name>
    <dbReference type="NCBI Taxonomy" id="156457"/>
    <lineage>
        <taxon>Archaea</taxon>
        <taxon>Methanobacteriati</taxon>
        <taxon>Methanobacteriota</taxon>
        <taxon>Stenosarchaea group</taxon>
        <taxon>Methanomicrobia</taxon>
        <taxon>Methanomicrobiales</taxon>
        <taxon>Methanocalculaceae</taxon>
        <taxon>Methanocalculus</taxon>
    </lineage>
</organism>
<evidence type="ECO:0000313" key="1">
    <source>
        <dbReference type="EMBL" id="MBR1368740.1"/>
    </source>
</evidence>
<proteinExistence type="predicted"/>
<accession>A0A8J8B3Y8</accession>
<gene>
    <name evidence="1" type="ORF">RJ53_04135</name>
</gene>